<dbReference type="Proteomes" id="UP001469365">
    <property type="component" value="Unassembled WGS sequence"/>
</dbReference>
<keyword evidence="2" id="KW-1185">Reference proteome</keyword>
<dbReference type="EMBL" id="JBBPCC010000004">
    <property type="protein sequence ID" value="MEK8127961.1"/>
    <property type="molecule type" value="Genomic_DNA"/>
</dbReference>
<reference evidence="1 2" key="1">
    <citation type="submission" date="2024-04" db="EMBL/GenBank/DDBJ databases">
        <title>draft genome sequnece of Paenibacillus filicis.</title>
        <authorList>
            <person name="Kim D.-U."/>
        </authorList>
    </citation>
    <scope>NUCLEOTIDE SEQUENCE [LARGE SCALE GENOMIC DNA]</scope>
    <source>
        <strain evidence="1 2">KACC14197</strain>
    </source>
</reference>
<dbReference type="RefSeq" id="WP_341415024.1">
    <property type="nucleotide sequence ID" value="NZ_JBBPCC010000004.1"/>
</dbReference>
<dbReference type="GO" id="GO:0016787">
    <property type="term" value="F:hydrolase activity"/>
    <property type="evidence" value="ECO:0007669"/>
    <property type="project" value="UniProtKB-KW"/>
</dbReference>
<gene>
    <name evidence="1" type="ORF">WMW72_08620</name>
</gene>
<dbReference type="InterPro" id="IPR050275">
    <property type="entry name" value="PGM_Phosphatase"/>
</dbReference>
<dbReference type="SMART" id="SM00855">
    <property type="entry name" value="PGAM"/>
    <property type="match status" value="1"/>
</dbReference>
<accession>A0ABU9DGN9</accession>
<dbReference type="InterPro" id="IPR013078">
    <property type="entry name" value="His_Pase_superF_clade-1"/>
</dbReference>
<dbReference type="Gene3D" id="3.40.50.1240">
    <property type="entry name" value="Phosphoglycerate mutase-like"/>
    <property type="match status" value="1"/>
</dbReference>
<evidence type="ECO:0000313" key="1">
    <source>
        <dbReference type="EMBL" id="MEK8127961.1"/>
    </source>
</evidence>
<dbReference type="EC" id="3.1.3.-" evidence="1"/>
<dbReference type="PANTHER" id="PTHR48100:SF59">
    <property type="entry name" value="ADENOSYLCOBALAMIN_ALPHA-RIBAZOLE PHOSPHATASE"/>
    <property type="match status" value="1"/>
</dbReference>
<dbReference type="InterPro" id="IPR029033">
    <property type="entry name" value="His_PPase_superfam"/>
</dbReference>
<dbReference type="PANTHER" id="PTHR48100">
    <property type="entry name" value="BROAD-SPECIFICITY PHOSPHATASE YOR283W-RELATED"/>
    <property type="match status" value="1"/>
</dbReference>
<organism evidence="1 2">
    <name type="scientific">Paenibacillus filicis</name>
    <dbReference type="NCBI Taxonomy" id="669464"/>
    <lineage>
        <taxon>Bacteria</taxon>
        <taxon>Bacillati</taxon>
        <taxon>Bacillota</taxon>
        <taxon>Bacilli</taxon>
        <taxon>Bacillales</taxon>
        <taxon>Paenibacillaceae</taxon>
        <taxon>Paenibacillus</taxon>
    </lineage>
</organism>
<keyword evidence="1" id="KW-0378">Hydrolase</keyword>
<sequence length="192" mass="22011">MRTRTVFYFVRHADSPYLSGAERSRGLSESGRSDAQLVRDVLRTEPVDRLISSPYARAILTIQDLADALQKPIELEEDLRERQMAGTDYTIDRERFHSAKRKLYEDWDYVLPGGESSRRAQARAVAVLERLLRQSAGKHIVIGTHGDIMTLMLNYFIRDYDFDFWAATTMPDIYKLEVGVHGAATVTRLWGN</sequence>
<protein>
    <submittedName>
        <fullName evidence="1">Histidine phosphatase family protein</fullName>
        <ecNumber evidence="1">3.1.3.-</ecNumber>
    </submittedName>
</protein>
<dbReference type="CDD" id="cd07067">
    <property type="entry name" value="HP_PGM_like"/>
    <property type="match status" value="1"/>
</dbReference>
<name>A0ABU9DGN9_9BACL</name>
<comment type="caution">
    <text evidence="1">The sequence shown here is derived from an EMBL/GenBank/DDBJ whole genome shotgun (WGS) entry which is preliminary data.</text>
</comment>
<dbReference type="Pfam" id="PF00300">
    <property type="entry name" value="His_Phos_1"/>
    <property type="match status" value="1"/>
</dbReference>
<proteinExistence type="predicted"/>
<evidence type="ECO:0000313" key="2">
    <source>
        <dbReference type="Proteomes" id="UP001469365"/>
    </source>
</evidence>
<dbReference type="SUPFAM" id="SSF53254">
    <property type="entry name" value="Phosphoglycerate mutase-like"/>
    <property type="match status" value="1"/>
</dbReference>